<dbReference type="OrthoDB" id="785686at2759"/>
<comment type="caution">
    <text evidence="4">The sequence shown here is derived from an EMBL/GenBank/DDBJ whole genome shotgun (WGS) entry which is preliminary data.</text>
</comment>
<proteinExistence type="predicted"/>
<dbReference type="SUPFAM" id="SSF57850">
    <property type="entry name" value="RING/U-box"/>
    <property type="match status" value="1"/>
</dbReference>
<protein>
    <submittedName>
        <fullName evidence="4">Putative E3 ubiquitin-protein ligase RHA2B</fullName>
    </submittedName>
</protein>
<evidence type="ECO:0000256" key="1">
    <source>
        <dbReference type="PROSITE-ProRule" id="PRU00175"/>
    </source>
</evidence>
<keyword evidence="1" id="KW-0863">Zinc-finger</keyword>
<dbReference type="Proteomes" id="UP000623129">
    <property type="component" value="Unassembled WGS sequence"/>
</dbReference>
<reference evidence="4" key="1">
    <citation type="submission" date="2020-01" db="EMBL/GenBank/DDBJ databases">
        <title>Genome sequence of Kobresia littledalei, the first chromosome-level genome in the family Cyperaceae.</title>
        <authorList>
            <person name="Qu G."/>
        </authorList>
    </citation>
    <scope>NUCLEOTIDE SEQUENCE</scope>
    <source>
        <strain evidence="4">C.B.Clarke</strain>
        <tissue evidence="4">Leaf</tissue>
    </source>
</reference>
<keyword evidence="2" id="KW-0472">Membrane</keyword>
<evidence type="ECO:0000256" key="2">
    <source>
        <dbReference type="SAM" id="Phobius"/>
    </source>
</evidence>
<dbReference type="PANTHER" id="PTHR47662:SF1">
    <property type="entry name" value="RING-TYPE DOMAIN-CONTAINING PROTEIN"/>
    <property type="match status" value="1"/>
</dbReference>
<evidence type="ECO:0000313" key="5">
    <source>
        <dbReference type="Proteomes" id="UP000623129"/>
    </source>
</evidence>
<keyword evidence="2" id="KW-1133">Transmembrane helix</keyword>
<dbReference type="Gene3D" id="3.30.40.10">
    <property type="entry name" value="Zinc/RING finger domain, C3HC4 (zinc finger)"/>
    <property type="match status" value="1"/>
</dbReference>
<dbReference type="GO" id="GO:0008270">
    <property type="term" value="F:zinc ion binding"/>
    <property type="evidence" value="ECO:0007669"/>
    <property type="project" value="UniProtKB-KW"/>
</dbReference>
<dbReference type="CDD" id="cd16454">
    <property type="entry name" value="RING-H2_PA-TM-RING"/>
    <property type="match status" value="1"/>
</dbReference>
<dbReference type="SMART" id="SM00184">
    <property type="entry name" value="RING"/>
    <property type="match status" value="1"/>
</dbReference>
<keyword evidence="2" id="KW-0812">Transmembrane</keyword>
<feature type="transmembrane region" description="Helical" evidence="2">
    <location>
        <begin position="6"/>
        <end position="26"/>
    </location>
</feature>
<name>A0A833QHR2_9POAL</name>
<gene>
    <name evidence="4" type="ORF">FCM35_KLT12595</name>
</gene>
<dbReference type="InterPro" id="IPR001841">
    <property type="entry name" value="Znf_RING"/>
</dbReference>
<keyword evidence="1" id="KW-0479">Metal-binding</keyword>
<dbReference type="Pfam" id="PF13639">
    <property type="entry name" value="zf-RING_2"/>
    <property type="match status" value="1"/>
</dbReference>
<dbReference type="PANTHER" id="PTHR47662">
    <property type="entry name" value="RING-TYPE DOMAIN-CONTAINING PROTEIN"/>
    <property type="match status" value="1"/>
</dbReference>
<organism evidence="4 5">
    <name type="scientific">Carex littledalei</name>
    <dbReference type="NCBI Taxonomy" id="544730"/>
    <lineage>
        <taxon>Eukaryota</taxon>
        <taxon>Viridiplantae</taxon>
        <taxon>Streptophyta</taxon>
        <taxon>Embryophyta</taxon>
        <taxon>Tracheophyta</taxon>
        <taxon>Spermatophyta</taxon>
        <taxon>Magnoliopsida</taxon>
        <taxon>Liliopsida</taxon>
        <taxon>Poales</taxon>
        <taxon>Cyperaceae</taxon>
        <taxon>Cyperoideae</taxon>
        <taxon>Cariceae</taxon>
        <taxon>Carex</taxon>
        <taxon>Carex subgen. Euthyceras</taxon>
    </lineage>
</organism>
<dbReference type="PROSITE" id="PS50089">
    <property type="entry name" value="ZF_RING_2"/>
    <property type="match status" value="1"/>
</dbReference>
<dbReference type="AlphaFoldDB" id="A0A833QHR2"/>
<feature type="domain" description="RING-type" evidence="3">
    <location>
        <begin position="85"/>
        <end position="127"/>
    </location>
</feature>
<dbReference type="InterPro" id="IPR013083">
    <property type="entry name" value="Znf_RING/FYVE/PHD"/>
</dbReference>
<evidence type="ECO:0000313" key="4">
    <source>
        <dbReference type="EMBL" id="KAF3322606.1"/>
    </source>
</evidence>
<keyword evidence="5" id="KW-1185">Reference proteome</keyword>
<evidence type="ECO:0000259" key="3">
    <source>
        <dbReference type="PROSITE" id="PS50089"/>
    </source>
</evidence>
<sequence length="167" mass="19457">MDLNTFAIIIFFLPCFFLLVLVSEALTRLATRVMQMHARTHFDWPPGSLFNRRGHVSPLFQQCNQHLCVKRYNCGTGQQREPVQCVFCLSDMSDGEEMRELRCRHIFHRACLDMWLEHKWATCPICRDCLLPAEGKAVAGVADVDGDELEEVGLALVSYYRQNWWMW</sequence>
<accession>A0A833QHR2</accession>
<keyword evidence="1" id="KW-0862">Zinc</keyword>
<dbReference type="EMBL" id="SWLB01000024">
    <property type="protein sequence ID" value="KAF3322606.1"/>
    <property type="molecule type" value="Genomic_DNA"/>
</dbReference>